<gene>
    <name evidence="1" type="ORF">PRZ48_013457</name>
</gene>
<organism evidence="1 2">
    <name type="scientific">Zasmidium cellare</name>
    <name type="common">Wine cellar mold</name>
    <name type="synonym">Racodium cellare</name>
    <dbReference type="NCBI Taxonomy" id="395010"/>
    <lineage>
        <taxon>Eukaryota</taxon>
        <taxon>Fungi</taxon>
        <taxon>Dikarya</taxon>
        <taxon>Ascomycota</taxon>
        <taxon>Pezizomycotina</taxon>
        <taxon>Dothideomycetes</taxon>
        <taxon>Dothideomycetidae</taxon>
        <taxon>Mycosphaerellales</taxon>
        <taxon>Mycosphaerellaceae</taxon>
        <taxon>Zasmidium</taxon>
    </lineage>
</organism>
<name>A0ABR0E1H6_ZASCE</name>
<accession>A0ABR0E1H6</accession>
<evidence type="ECO:0000313" key="1">
    <source>
        <dbReference type="EMBL" id="KAK4495130.1"/>
    </source>
</evidence>
<keyword evidence="2" id="KW-1185">Reference proteome</keyword>
<reference evidence="1 2" key="1">
    <citation type="journal article" date="2023" name="G3 (Bethesda)">
        <title>A chromosome-level genome assembly of Zasmidium syzygii isolated from banana leaves.</title>
        <authorList>
            <person name="van Westerhoven A.C."/>
            <person name="Mehrabi R."/>
            <person name="Talebi R."/>
            <person name="Steentjes M.B.F."/>
            <person name="Corcolon B."/>
            <person name="Chong P.A."/>
            <person name="Kema G.H.J."/>
            <person name="Seidl M.F."/>
        </authorList>
    </citation>
    <scope>NUCLEOTIDE SEQUENCE [LARGE SCALE GENOMIC DNA]</scope>
    <source>
        <strain evidence="1 2">P124</strain>
    </source>
</reference>
<evidence type="ECO:0000313" key="2">
    <source>
        <dbReference type="Proteomes" id="UP001305779"/>
    </source>
</evidence>
<dbReference type="EMBL" id="JAXOVC010000012">
    <property type="protein sequence ID" value="KAK4495130.1"/>
    <property type="molecule type" value="Genomic_DNA"/>
</dbReference>
<protein>
    <submittedName>
        <fullName evidence="1">Uncharacterized protein</fullName>
    </submittedName>
</protein>
<dbReference type="Proteomes" id="UP001305779">
    <property type="component" value="Unassembled WGS sequence"/>
</dbReference>
<comment type="caution">
    <text evidence="1">The sequence shown here is derived from an EMBL/GenBank/DDBJ whole genome shotgun (WGS) entry which is preliminary data.</text>
</comment>
<dbReference type="Pfam" id="PF21858">
    <property type="entry name" value="DUF6914"/>
    <property type="match status" value="1"/>
</dbReference>
<sequence>MPGSKLRLYVALYPSGVVDNEQQKYHWGLLIGPKNESGPNVPGTRFHVKNLAWEGWKYEEHDLPNVRCSNSLLARILVAKVEDRARLVSILRNVPIVQNDPKWRCRTWIASALEALRRDGKAVGTSEMSWERIEAKGREYVAGKMASGRYKQEPRELAKPRPTWDLIVNKETVK</sequence>
<proteinExistence type="predicted"/>
<dbReference type="InterPro" id="IPR054208">
    <property type="entry name" value="DUF6914"/>
</dbReference>